<protein>
    <submittedName>
        <fullName evidence="2">Uncharacterized protein</fullName>
    </submittedName>
</protein>
<keyword evidence="3" id="KW-1185">Reference proteome</keyword>
<feature type="non-terminal residue" evidence="2">
    <location>
        <position position="1"/>
    </location>
</feature>
<evidence type="ECO:0000256" key="1">
    <source>
        <dbReference type="SAM" id="MobiDB-lite"/>
    </source>
</evidence>
<evidence type="ECO:0000313" key="3">
    <source>
        <dbReference type="Proteomes" id="UP001328107"/>
    </source>
</evidence>
<name>A0AAN5HYF8_9BILA</name>
<evidence type="ECO:0000313" key="2">
    <source>
        <dbReference type="EMBL" id="GMR45106.1"/>
    </source>
</evidence>
<accession>A0AAN5HYF8</accession>
<feature type="compositionally biased region" description="Low complexity" evidence="1">
    <location>
        <begin position="31"/>
        <end position="72"/>
    </location>
</feature>
<organism evidence="2 3">
    <name type="scientific">Pristionchus mayeri</name>
    <dbReference type="NCBI Taxonomy" id="1317129"/>
    <lineage>
        <taxon>Eukaryota</taxon>
        <taxon>Metazoa</taxon>
        <taxon>Ecdysozoa</taxon>
        <taxon>Nematoda</taxon>
        <taxon>Chromadorea</taxon>
        <taxon>Rhabditida</taxon>
        <taxon>Rhabditina</taxon>
        <taxon>Diplogasteromorpha</taxon>
        <taxon>Diplogasteroidea</taxon>
        <taxon>Neodiplogasteridae</taxon>
        <taxon>Pristionchus</taxon>
    </lineage>
</organism>
<dbReference type="EMBL" id="BTRK01000004">
    <property type="protein sequence ID" value="GMR45106.1"/>
    <property type="molecule type" value="Genomic_DNA"/>
</dbReference>
<comment type="caution">
    <text evidence="2">The sequence shown here is derived from an EMBL/GenBank/DDBJ whole genome shotgun (WGS) entry which is preliminary data.</text>
</comment>
<proteinExistence type="predicted"/>
<dbReference type="AlphaFoldDB" id="A0AAN5HYF8"/>
<dbReference type="Proteomes" id="UP001328107">
    <property type="component" value="Unassembled WGS sequence"/>
</dbReference>
<reference evidence="3" key="1">
    <citation type="submission" date="2022-10" db="EMBL/GenBank/DDBJ databases">
        <title>Genome assembly of Pristionchus species.</title>
        <authorList>
            <person name="Yoshida K."/>
            <person name="Sommer R.J."/>
        </authorList>
    </citation>
    <scope>NUCLEOTIDE SEQUENCE [LARGE SCALE GENOMIC DNA]</scope>
    <source>
        <strain evidence="3">RS5460</strain>
    </source>
</reference>
<gene>
    <name evidence="2" type="ORF">PMAYCL1PPCAC_15301</name>
</gene>
<feature type="region of interest" description="Disordered" evidence="1">
    <location>
        <begin position="31"/>
        <end position="81"/>
    </location>
</feature>
<sequence>LQTLLFECIYCSNHAFTNIYDFPEIFWLSPHSSSPSSSSSVVVPSTSPSTTTSISSSISSSSSPSSSASPSPLCFYRRKNH</sequence>